<evidence type="ECO:0000313" key="4">
    <source>
        <dbReference type="Proteomes" id="UP001521150"/>
    </source>
</evidence>
<evidence type="ECO:0000313" key="3">
    <source>
        <dbReference type="EMBL" id="MCE7005750.1"/>
    </source>
</evidence>
<dbReference type="RefSeq" id="WP_233727293.1">
    <property type="nucleotide sequence ID" value="NZ_JAJVCN010000002.1"/>
</dbReference>
<reference evidence="3 4" key="1">
    <citation type="submission" date="2021-12" db="EMBL/GenBank/DDBJ databases">
        <title>Genome sequence of Kibdelosporangium philippinense ATCC 49844.</title>
        <authorList>
            <person name="Fedorov E.A."/>
            <person name="Omeragic M."/>
            <person name="Shalygina K.F."/>
            <person name="Maclea K.S."/>
        </authorList>
    </citation>
    <scope>NUCLEOTIDE SEQUENCE [LARGE SCALE GENOMIC DNA]</scope>
    <source>
        <strain evidence="3 4">ATCC 49844</strain>
    </source>
</reference>
<keyword evidence="2" id="KW-0472">Membrane</keyword>
<dbReference type="Proteomes" id="UP001521150">
    <property type="component" value="Unassembled WGS sequence"/>
</dbReference>
<proteinExistence type="predicted"/>
<name>A0ABS8ZD93_9PSEU</name>
<comment type="caution">
    <text evidence="3">The sequence shown here is derived from an EMBL/GenBank/DDBJ whole genome shotgun (WGS) entry which is preliminary data.</text>
</comment>
<feature type="transmembrane region" description="Helical" evidence="2">
    <location>
        <begin position="96"/>
        <end position="120"/>
    </location>
</feature>
<evidence type="ECO:0000256" key="1">
    <source>
        <dbReference type="SAM" id="MobiDB-lite"/>
    </source>
</evidence>
<feature type="transmembrane region" description="Helical" evidence="2">
    <location>
        <begin position="64"/>
        <end position="84"/>
    </location>
</feature>
<keyword evidence="4" id="KW-1185">Reference proteome</keyword>
<accession>A0ABS8ZD93</accession>
<protein>
    <submittedName>
        <fullName evidence="3">Uncharacterized protein</fullName>
    </submittedName>
</protein>
<evidence type="ECO:0000256" key="2">
    <source>
        <dbReference type="SAM" id="Phobius"/>
    </source>
</evidence>
<sequence length="188" mass="19810">MWQPRRLVGALFALVSAILLLVSPFYPLFIGRLISSTANFTMTFDGWGFETDAPARVGAIVVNAYGLIFAAVMLFVATILTFVGARIAATQGNRRVAATSMAIAAAFTLGVAVTVLPQLTNWMDTFRATGLPGARVDTTVGLGFWMMAAGTFLALAATAIAGLPTRYREPETPPSGIAVPVQPPADES</sequence>
<organism evidence="3 4">
    <name type="scientific">Kibdelosporangium philippinense</name>
    <dbReference type="NCBI Taxonomy" id="211113"/>
    <lineage>
        <taxon>Bacteria</taxon>
        <taxon>Bacillati</taxon>
        <taxon>Actinomycetota</taxon>
        <taxon>Actinomycetes</taxon>
        <taxon>Pseudonocardiales</taxon>
        <taxon>Pseudonocardiaceae</taxon>
        <taxon>Kibdelosporangium</taxon>
    </lineage>
</organism>
<keyword evidence="2" id="KW-1133">Transmembrane helix</keyword>
<feature type="region of interest" description="Disordered" evidence="1">
    <location>
        <begin position="167"/>
        <end position="188"/>
    </location>
</feature>
<dbReference type="EMBL" id="JAJVCN010000002">
    <property type="protein sequence ID" value="MCE7005750.1"/>
    <property type="molecule type" value="Genomic_DNA"/>
</dbReference>
<keyword evidence="2" id="KW-0812">Transmembrane</keyword>
<feature type="transmembrane region" description="Helical" evidence="2">
    <location>
        <begin position="140"/>
        <end position="163"/>
    </location>
</feature>
<gene>
    <name evidence="3" type="ORF">LWC34_23400</name>
</gene>